<name>G9XKX2_DESHA</name>
<dbReference type="EMBL" id="AFZX01000039">
    <property type="protein sequence ID" value="EHL07689.1"/>
    <property type="molecule type" value="Genomic_DNA"/>
</dbReference>
<organism evidence="7 8">
    <name type="scientific">Desulfitobacterium hafniense DP7</name>
    <dbReference type="NCBI Taxonomy" id="537010"/>
    <lineage>
        <taxon>Bacteria</taxon>
        <taxon>Bacillati</taxon>
        <taxon>Bacillota</taxon>
        <taxon>Clostridia</taxon>
        <taxon>Eubacteriales</taxon>
        <taxon>Desulfitobacteriaceae</taxon>
        <taxon>Desulfitobacterium</taxon>
    </lineage>
</organism>
<keyword evidence="4" id="KW-0862">Zinc</keyword>
<comment type="cofactor">
    <cofactor evidence="1">
        <name>Zn(2+)</name>
        <dbReference type="ChEBI" id="CHEBI:29105"/>
    </cofactor>
</comment>
<accession>G9XKX2</accession>
<dbReference type="HOGENOM" id="CLU_030571_5_4_9"/>
<dbReference type="Proteomes" id="UP000004416">
    <property type="component" value="Unassembled WGS sequence"/>
</dbReference>
<feature type="compositionally biased region" description="Basic and acidic residues" evidence="5">
    <location>
        <begin position="196"/>
        <end position="207"/>
    </location>
</feature>
<comment type="caution">
    <text evidence="7">The sequence shown here is derived from an EMBL/GenBank/DDBJ whole genome shotgun (WGS) entry which is preliminary data.</text>
</comment>
<dbReference type="Gene3D" id="3.60.15.10">
    <property type="entry name" value="Ribonuclease Z/Hydroxyacylglutathione hydrolase-like"/>
    <property type="match status" value="1"/>
</dbReference>
<feature type="domain" description="Metallo-beta-lactamase" evidence="6">
    <location>
        <begin position="13"/>
        <end position="190"/>
    </location>
</feature>
<proteinExistence type="predicted"/>
<dbReference type="Pfam" id="PF00753">
    <property type="entry name" value="Lactamase_B"/>
    <property type="match status" value="1"/>
</dbReference>
<evidence type="ECO:0000256" key="3">
    <source>
        <dbReference type="ARBA" id="ARBA00022801"/>
    </source>
</evidence>
<protein>
    <submittedName>
        <fullName evidence="7">Metallo-beta-lactamase domain protein</fullName>
    </submittedName>
</protein>
<evidence type="ECO:0000256" key="1">
    <source>
        <dbReference type="ARBA" id="ARBA00001947"/>
    </source>
</evidence>
<dbReference type="GO" id="GO:0046872">
    <property type="term" value="F:metal ion binding"/>
    <property type="evidence" value="ECO:0007669"/>
    <property type="project" value="UniProtKB-KW"/>
</dbReference>
<evidence type="ECO:0000313" key="7">
    <source>
        <dbReference type="EMBL" id="EHL07689.1"/>
    </source>
</evidence>
<dbReference type="PANTHER" id="PTHR46233">
    <property type="entry name" value="HYDROXYACYLGLUTATHIONE HYDROLASE GLOC"/>
    <property type="match status" value="1"/>
</dbReference>
<keyword evidence="2" id="KW-0479">Metal-binding</keyword>
<dbReference type="CDD" id="cd06262">
    <property type="entry name" value="metallo-hydrolase-like_MBL-fold"/>
    <property type="match status" value="1"/>
</dbReference>
<evidence type="ECO:0000256" key="4">
    <source>
        <dbReference type="ARBA" id="ARBA00022833"/>
    </source>
</evidence>
<evidence type="ECO:0000259" key="6">
    <source>
        <dbReference type="SMART" id="SM00849"/>
    </source>
</evidence>
<evidence type="ECO:0000256" key="5">
    <source>
        <dbReference type="SAM" id="MobiDB-lite"/>
    </source>
</evidence>
<evidence type="ECO:0000256" key="2">
    <source>
        <dbReference type="ARBA" id="ARBA00022723"/>
    </source>
</evidence>
<dbReference type="InterPro" id="IPR051453">
    <property type="entry name" value="MBL_Glyoxalase_II"/>
</dbReference>
<evidence type="ECO:0000313" key="8">
    <source>
        <dbReference type="Proteomes" id="UP000004416"/>
    </source>
</evidence>
<dbReference type="InterPro" id="IPR036866">
    <property type="entry name" value="RibonucZ/Hydroxyglut_hydro"/>
</dbReference>
<dbReference type="InterPro" id="IPR001279">
    <property type="entry name" value="Metallo-B-lactamas"/>
</dbReference>
<dbReference type="PANTHER" id="PTHR46233:SF3">
    <property type="entry name" value="HYDROXYACYLGLUTATHIONE HYDROLASE GLOC"/>
    <property type="match status" value="1"/>
</dbReference>
<sequence>MDMIECRAVGAMGANCYLVSCPETKKAALIDPGANGSGIQEWVDEKGVQVEYILLTHGHFDHIGAVDKLRELYQAKVGIHKEDAVMLTSGAHNLSRMLGRSYEFKPADFLLEDGQVLQVGNLNLTVIATPGHTLGGVCFLTSEGLLSGDTLFDGSIGRTDFPGGSYDELIKSVVKKLLVLPEDTKVYPGHGPETTIGREKRENPFLQ</sequence>
<dbReference type="GO" id="GO:0016787">
    <property type="term" value="F:hydrolase activity"/>
    <property type="evidence" value="ECO:0007669"/>
    <property type="project" value="UniProtKB-KW"/>
</dbReference>
<gene>
    <name evidence="7" type="ORF">HMPREF0322_01583</name>
</gene>
<feature type="region of interest" description="Disordered" evidence="5">
    <location>
        <begin position="188"/>
        <end position="207"/>
    </location>
</feature>
<dbReference type="SMART" id="SM00849">
    <property type="entry name" value="Lactamase_B"/>
    <property type="match status" value="1"/>
</dbReference>
<dbReference type="PATRIC" id="fig|537010.4.peg.1471"/>
<reference evidence="7 8" key="1">
    <citation type="submission" date="2011-08" db="EMBL/GenBank/DDBJ databases">
        <authorList>
            <person name="Weinstock G."/>
            <person name="Sodergren E."/>
            <person name="Clifton S."/>
            <person name="Fulton L."/>
            <person name="Fulton B."/>
            <person name="Courtney L."/>
            <person name="Fronick C."/>
            <person name="Harrison M."/>
            <person name="Strong C."/>
            <person name="Farmer C."/>
            <person name="Delahaunty K."/>
            <person name="Markovic C."/>
            <person name="Hall O."/>
            <person name="Minx P."/>
            <person name="Tomlinson C."/>
            <person name="Mitreva M."/>
            <person name="Hou S."/>
            <person name="Chen J."/>
            <person name="Wollam A."/>
            <person name="Pepin K.H."/>
            <person name="Johnson M."/>
            <person name="Bhonagiri V."/>
            <person name="Zhang X."/>
            <person name="Suruliraj S."/>
            <person name="Warren W."/>
            <person name="Chinwalla A."/>
            <person name="Mardis E.R."/>
            <person name="Wilson R.K."/>
        </authorList>
    </citation>
    <scope>NUCLEOTIDE SEQUENCE [LARGE SCALE GENOMIC DNA]</scope>
    <source>
        <strain evidence="7 8">DP7</strain>
    </source>
</reference>
<dbReference type="AlphaFoldDB" id="G9XKX2"/>
<dbReference type="SUPFAM" id="SSF56281">
    <property type="entry name" value="Metallo-hydrolase/oxidoreductase"/>
    <property type="match status" value="1"/>
</dbReference>
<keyword evidence="3" id="KW-0378">Hydrolase</keyword>